<dbReference type="InterPro" id="IPR036866">
    <property type="entry name" value="RibonucZ/Hydroxyglut_hydro"/>
</dbReference>
<evidence type="ECO:0000259" key="1">
    <source>
        <dbReference type="SMART" id="SM00849"/>
    </source>
</evidence>
<gene>
    <name evidence="2" type="ORF">GXW71_07280</name>
</gene>
<dbReference type="Proteomes" id="UP001196870">
    <property type="component" value="Unassembled WGS sequence"/>
</dbReference>
<name>A0ABS5EV41_9PROT</name>
<reference evidence="3" key="1">
    <citation type="journal article" date="2021" name="Syst. Appl. Microbiol.">
        <title>Roseomonas hellenica sp. nov., isolated from roots of wild-growing Alkanna tinctoria.</title>
        <authorList>
            <person name="Rat A."/>
            <person name="Naranjo H.D."/>
            <person name="Lebbe L."/>
            <person name="Cnockaert M."/>
            <person name="Krigas N."/>
            <person name="Grigoriadou K."/>
            <person name="Maloupa E."/>
            <person name="Willems A."/>
        </authorList>
    </citation>
    <scope>NUCLEOTIDE SEQUENCE [LARGE SCALE GENOMIC DNA]</scope>
    <source>
        <strain evidence="3">LMG 31523</strain>
    </source>
</reference>
<dbReference type="InterPro" id="IPR001279">
    <property type="entry name" value="Metallo-B-lactamas"/>
</dbReference>
<keyword evidence="3" id="KW-1185">Reference proteome</keyword>
<evidence type="ECO:0000313" key="2">
    <source>
        <dbReference type="EMBL" id="MBR0664154.1"/>
    </source>
</evidence>
<dbReference type="Gene3D" id="3.60.15.10">
    <property type="entry name" value="Ribonuclease Z/Hydroxyacylglutathione hydrolase-like"/>
    <property type="match status" value="1"/>
</dbReference>
<sequence>MRVTLLGCGSSAGVPQIGGADGQGAWGACDPTDPRNRRTRSAILVEAPDGERLLVDAGPDLRNQLLAAGVGGVDALIFTHDHADHIMGVDELRIVNRNIGRGLAAHALPATLDALQRRFDYAFLPATPPAFFRPALTPAPVRPGQSAILAGMRVGFLSQDHAVMETLGLRIGRFAYSTDLVRMPEATLAALHGLDTWVVACFQREPHRVHANLGQVLDWVAELRPRRTVLTHMGPDMDFAWLERTLPPGIEPGRDGMVIEVPDEEALG</sequence>
<protein>
    <submittedName>
        <fullName evidence="2">MBL fold metallo-hydrolase</fullName>
    </submittedName>
</protein>
<dbReference type="RefSeq" id="WP_211851767.1">
    <property type="nucleotide sequence ID" value="NZ_JAAGBB010000006.1"/>
</dbReference>
<comment type="caution">
    <text evidence="2">The sequence shown here is derived from an EMBL/GenBank/DDBJ whole genome shotgun (WGS) entry which is preliminary data.</text>
</comment>
<dbReference type="EMBL" id="JAAGBB010000006">
    <property type="protein sequence ID" value="MBR0664154.1"/>
    <property type="molecule type" value="Genomic_DNA"/>
</dbReference>
<dbReference type="SUPFAM" id="SSF56281">
    <property type="entry name" value="Metallo-hydrolase/oxidoreductase"/>
    <property type="match status" value="1"/>
</dbReference>
<feature type="domain" description="Metallo-beta-lactamase" evidence="1">
    <location>
        <begin position="39"/>
        <end position="213"/>
    </location>
</feature>
<accession>A0ABS5EV41</accession>
<organism evidence="2 3">
    <name type="scientific">Plastoroseomonas hellenica</name>
    <dbReference type="NCBI Taxonomy" id="2687306"/>
    <lineage>
        <taxon>Bacteria</taxon>
        <taxon>Pseudomonadati</taxon>
        <taxon>Pseudomonadota</taxon>
        <taxon>Alphaproteobacteria</taxon>
        <taxon>Acetobacterales</taxon>
        <taxon>Acetobacteraceae</taxon>
        <taxon>Plastoroseomonas</taxon>
    </lineage>
</organism>
<evidence type="ECO:0000313" key="3">
    <source>
        <dbReference type="Proteomes" id="UP001196870"/>
    </source>
</evidence>
<dbReference type="PANTHER" id="PTHR42663:SF6">
    <property type="entry name" value="HYDROLASE C777.06C-RELATED"/>
    <property type="match status" value="1"/>
</dbReference>
<proteinExistence type="predicted"/>
<dbReference type="SMART" id="SM00849">
    <property type="entry name" value="Lactamase_B"/>
    <property type="match status" value="1"/>
</dbReference>
<dbReference type="PANTHER" id="PTHR42663">
    <property type="entry name" value="HYDROLASE C777.06C-RELATED-RELATED"/>
    <property type="match status" value="1"/>
</dbReference>
<dbReference type="Pfam" id="PF12706">
    <property type="entry name" value="Lactamase_B_2"/>
    <property type="match status" value="1"/>
</dbReference>
<dbReference type="CDD" id="cd16279">
    <property type="entry name" value="metallo-hydrolase-like_MBL-fold"/>
    <property type="match status" value="1"/>
</dbReference>